<evidence type="ECO:0000313" key="4">
    <source>
        <dbReference type="Proteomes" id="UP000287651"/>
    </source>
</evidence>
<feature type="compositionally biased region" description="Low complexity" evidence="1">
    <location>
        <begin position="26"/>
        <end position="49"/>
    </location>
</feature>
<evidence type="ECO:0000256" key="2">
    <source>
        <dbReference type="SAM" id="SignalP"/>
    </source>
</evidence>
<dbReference type="AlphaFoldDB" id="A0A426ZYW3"/>
<accession>A0A426ZYW3</accession>
<feature type="chain" id="PRO_5019094886" description="Secreted protein" evidence="2">
    <location>
        <begin position="17"/>
        <end position="55"/>
    </location>
</feature>
<protein>
    <recommendedName>
        <fullName evidence="5">Secreted protein</fullName>
    </recommendedName>
</protein>
<evidence type="ECO:0000256" key="1">
    <source>
        <dbReference type="SAM" id="MobiDB-lite"/>
    </source>
</evidence>
<keyword evidence="2" id="KW-0732">Signal</keyword>
<reference evidence="3 4" key="1">
    <citation type="journal article" date="2014" name="Agronomy (Basel)">
        <title>A Draft Genome Sequence for Ensete ventricosum, the Drought-Tolerant Tree Against Hunger.</title>
        <authorList>
            <person name="Harrison J."/>
            <person name="Moore K.A."/>
            <person name="Paszkiewicz K."/>
            <person name="Jones T."/>
            <person name="Grant M."/>
            <person name="Ambacheew D."/>
            <person name="Muzemil S."/>
            <person name="Studholme D.J."/>
        </authorList>
    </citation>
    <scope>NUCLEOTIDE SEQUENCE [LARGE SCALE GENOMIC DNA]</scope>
</reference>
<gene>
    <name evidence="3" type="ORF">B296_00018781</name>
</gene>
<feature type="region of interest" description="Disordered" evidence="1">
    <location>
        <begin position="26"/>
        <end position="55"/>
    </location>
</feature>
<proteinExistence type="predicted"/>
<comment type="caution">
    <text evidence="3">The sequence shown here is derived from an EMBL/GenBank/DDBJ whole genome shotgun (WGS) entry which is preliminary data.</text>
</comment>
<organism evidence="3 4">
    <name type="scientific">Ensete ventricosum</name>
    <name type="common">Abyssinian banana</name>
    <name type="synonym">Musa ensete</name>
    <dbReference type="NCBI Taxonomy" id="4639"/>
    <lineage>
        <taxon>Eukaryota</taxon>
        <taxon>Viridiplantae</taxon>
        <taxon>Streptophyta</taxon>
        <taxon>Embryophyta</taxon>
        <taxon>Tracheophyta</taxon>
        <taxon>Spermatophyta</taxon>
        <taxon>Magnoliopsida</taxon>
        <taxon>Liliopsida</taxon>
        <taxon>Zingiberales</taxon>
        <taxon>Musaceae</taxon>
        <taxon>Ensete</taxon>
    </lineage>
</organism>
<sequence length="55" mass="5588">MSLSAFGLASCGCALTSLMLSTQWFSGPSSSSYTSSCPPPSTLSSPTRPLVMPTA</sequence>
<feature type="signal peptide" evidence="2">
    <location>
        <begin position="1"/>
        <end position="16"/>
    </location>
</feature>
<evidence type="ECO:0000313" key="3">
    <source>
        <dbReference type="EMBL" id="RRT69209.1"/>
    </source>
</evidence>
<name>A0A426ZYW3_ENSVE</name>
<dbReference type="EMBL" id="AMZH03004420">
    <property type="protein sequence ID" value="RRT69209.1"/>
    <property type="molecule type" value="Genomic_DNA"/>
</dbReference>
<evidence type="ECO:0008006" key="5">
    <source>
        <dbReference type="Google" id="ProtNLM"/>
    </source>
</evidence>
<dbReference type="Proteomes" id="UP000287651">
    <property type="component" value="Unassembled WGS sequence"/>
</dbReference>